<dbReference type="InterPro" id="IPR044151">
    <property type="entry name" value="ALDH_KGSADH"/>
</dbReference>
<dbReference type="Gene3D" id="3.40.309.10">
    <property type="entry name" value="Aldehyde Dehydrogenase, Chain A, domain 2"/>
    <property type="match status" value="1"/>
</dbReference>
<evidence type="ECO:0000313" key="4">
    <source>
        <dbReference type="Proteomes" id="UP001501757"/>
    </source>
</evidence>
<evidence type="ECO:0000256" key="1">
    <source>
        <dbReference type="ARBA" id="ARBA00023002"/>
    </source>
</evidence>
<sequence length="498" mass="53187">MNLTGKSLIAGKWLGEESQTVFYAFSPARNEPMQQVFFNASAEQTKLACSAAQQAFLAYRRTSAAQRAAFLCAIADEIAGLGDALLTLTHEETNLPMARLTGERGRTMGQLRAFASHLQNSSAVLLQEQAEPNRQPLPKPAFTLTQLPLGPVAVFGASNFPYAFSTLGGDTAAALAAGCPVVVKGHPAHPGTSELMALAIARAIETCGMPSGVFSLLQTNQVDLAHQLVADPHIQAVGFTGSLAVARHLQRTIAEREQPIPLYAELGSVNPQVLLPEQMAERGEALAEQLCQSLLMGNGQFCTSPGLWLVPEDNAAFAARVKAFLAEQPSDTLLTPGILRTYQSQTQSLAMNSRLQQLGLGPLQQSYHAQAMVFAVSAADFLANPQLQQEVFGPCALMVSYQDQTQLLTLIESLEGQLTASVHGSAGDIAQADEVVEALSYKVGRLIYNQMPTGVEVCAAMNHGGPFPASTDVRSTSVGLQAMQRFLRPLCLQNEPSQ</sequence>
<dbReference type="RefSeq" id="WP_343840494.1">
    <property type="nucleotide sequence ID" value="NZ_BAAAEI010000001.1"/>
</dbReference>
<gene>
    <name evidence="3" type="ORF">GCM10009092_01390</name>
</gene>
<evidence type="ECO:0000259" key="2">
    <source>
        <dbReference type="Pfam" id="PF00171"/>
    </source>
</evidence>
<name>A0ABP3GC65_9ALTE</name>
<dbReference type="Gene3D" id="3.40.605.10">
    <property type="entry name" value="Aldehyde Dehydrogenase, Chain A, domain 1"/>
    <property type="match status" value="1"/>
</dbReference>
<dbReference type="InterPro" id="IPR015590">
    <property type="entry name" value="Aldehyde_DH_dom"/>
</dbReference>
<reference evidence="4" key="1">
    <citation type="journal article" date="2019" name="Int. J. Syst. Evol. Microbiol.">
        <title>The Global Catalogue of Microorganisms (GCM) 10K type strain sequencing project: providing services to taxonomists for standard genome sequencing and annotation.</title>
        <authorList>
            <consortium name="The Broad Institute Genomics Platform"/>
            <consortium name="The Broad Institute Genome Sequencing Center for Infectious Disease"/>
            <person name="Wu L."/>
            <person name="Ma J."/>
        </authorList>
    </citation>
    <scope>NUCLEOTIDE SEQUENCE [LARGE SCALE GENOMIC DNA]</scope>
    <source>
        <strain evidence="4">JCM 13378</strain>
    </source>
</reference>
<dbReference type="InterPro" id="IPR016161">
    <property type="entry name" value="Ald_DH/histidinol_DH"/>
</dbReference>
<dbReference type="Proteomes" id="UP001501757">
    <property type="component" value="Unassembled WGS sequence"/>
</dbReference>
<dbReference type="InterPro" id="IPR016162">
    <property type="entry name" value="Ald_DH_N"/>
</dbReference>
<dbReference type="InterPro" id="IPR050740">
    <property type="entry name" value="Aldehyde_DH_Superfamily"/>
</dbReference>
<comment type="caution">
    <text evidence="3">The sequence shown here is derived from an EMBL/GenBank/DDBJ whole genome shotgun (WGS) entry which is preliminary data.</text>
</comment>
<dbReference type="EMBL" id="BAAAEI010000001">
    <property type="protein sequence ID" value="GAA0340658.1"/>
    <property type="molecule type" value="Genomic_DNA"/>
</dbReference>
<dbReference type="CDD" id="cd07129">
    <property type="entry name" value="ALDH_KGSADH"/>
    <property type="match status" value="1"/>
</dbReference>
<dbReference type="InterPro" id="IPR016163">
    <property type="entry name" value="Ald_DH_C"/>
</dbReference>
<dbReference type="PANTHER" id="PTHR43353">
    <property type="entry name" value="SUCCINATE-SEMIALDEHYDE DEHYDROGENASE, MITOCHONDRIAL"/>
    <property type="match status" value="1"/>
</dbReference>
<keyword evidence="4" id="KW-1185">Reference proteome</keyword>
<evidence type="ECO:0000313" key="3">
    <source>
        <dbReference type="EMBL" id="GAA0340658.1"/>
    </source>
</evidence>
<dbReference type="SUPFAM" id="SSF53720">
    <property type="entry name" value="ALDH-like"/>
    <property type="match status" value="1"/>
</dbReference>
<keyword evidence="1" id="KW-0560">Oxidoreductase</keyword>
<proteinExistence type="predicted"/>
<accession>A0ABP3GC65</accession>
<dbReference type="PANTHER" id="PTHR43353:SF3">
    <property type="entry name" value="ALDEHYDE DEHYDROGENASE-RELATED"/>
    <property type="match status" value="1"/>
</dbReference>
<dbReference type="Pfam" id="PF00171">
    <property type="entry name" value="Aldedh"/>
    <property type="match status" value="1"/>
</dbReference>
<feature type="domain" description="Aldehyde dehydrogenase" evidence="2">
    <location>
        <begin position="13"/>
        <end position="465"/>
    </location>
</feature>
<protein>
    <submittedName>
        <fullName evidence="3">Aldehyde dehydrogenase (NADP(+))</fullName>
    </submittedName>
</protein>
<organism evidence="3 4">
    <name type="scientific">Bowmanella denitrificans</name>
    <dbReference type="NCBI Taxonomy" id="366582"/>
    <lineage>
        <taxon>Bacteria</taxon>
        <taxon>Pseudomonadati</taxon>
        <taxon>Pseudomonadota</taxon>
        <taxon>Gammaproteobacteria</taxon>
        <taxon>Alteromonadales</taxon>
        <taxon>Alteromonadaceae</taxon>
        <taxon>Bowmanella</taxon>
    </lineage>
</organism>